<sequence length="75" mass="8674">MLLYFTFAFEHRTEMAKTSRMKVKAASFCVSKNDGVLDNDIRGRSDPLCDGNPTRVWTGYDFHNDRLHYQGEKPS</sequence>
<name>A0A059A797_EUCGR</name>
<gene>
    <name evidence="1" type="ORF">EUGRSUZ_K03139</name>
</gene>
<protein>
    <submittedName>
        <fullName evidence="1">Uncharacterized protein</fullName>
    </submittedName>
</protein>
<proteinExistence type="predicted"/>
<dbReference type="AlphaFoldDB" id="A0A059A797"/>
<reference evidence="1" key="1">
    <citation type="submission" date="2013-07" db="EMBL/GenBank/DDBJ databases">
        <title>The genome of Eucalyptus grandis.</title>
        <authorList>
            <person name="Schmutz J."/>
            <person name="Hayes R."/>
            <person name="Myburg A."/>
            <person name="Tuskan G."/>
            <person name="Grattapaglia D."/>
            <person name="Rokhsar D.S."/>
        </authorList>
    </citation>
    <scope>NUCLEOTIDE SEQUENCE</scope>
    <source>
        <tissue evidence="1">Leaf extractions</tissue>
    </source>
</reference>
<accession>A0A059A797</accession>
<evidence type="ECO:0000313" key="1">
    <source>
        <dbReference type="EMBL" id="KCW49614.1"/>
    </source>
</evidence>
<dbReference type="InParanoid" id="A0A059A797"/>
<organism evidence="1">
    <name type="scientific">Eucalyptus grandis</name>
    <name type="common">Flooded gum</name>
    <dbReference type="NCBI Taxonomy" id="71139"/>
    <lineage>
        <taxon>Eukaryota</taxon>
        <taxon>Viridiplantae</taxon>
        <taxon>Streptophyta</taxon>
        <taxon>Embryophyta</taxon>
        <taxon>Tracheophyta</taxon>
        <taxon>Spermatophyta</taxon>
        <taxon>Magnoliopsida</taxon>
        <taxon>eudicotyledons</taxon>
        <taxon>Gunneridae</taxon>
        <taxon>Pentapetalae</taxon>
        <taxon>rosids</taxon>
        <taxon>malvids</taxon>
        <taxon>Myrtales</taxon>
        <taxon>Myrtaceae</taxon>
        <taxon>Myrtoideae</taxon>
        <taxon>Eucalypteae</taxon>
        <taxon>Eucalyptus</taxon>
    </lineage>
</organism>
<dbReference type="EMBL" id="KK198763">
    <property type="protein sequence ID" value="KCW49614.1"/>
    <property type="molecule type" value="Genomic_DNA"/>
</dbReference>
<dbReference type="Gramene" id="KCW49614">
    <property type="protein sequence ID" value="KCW49614"/>
    <property type="gene ID" value="EUGRSUZ_K03139"/>
</dbReference>